<proteinExistence type="predicted"/>
<keyword evidence="1" id="KW-1133">Transmembrane helix</keyword>
<dbReference type="Pfam" id="PF00171">
    <property type="entry name" value="Aldedh"/>
    <property type="match status" value="1"/>
</dbReference>
<dbReference type="InterPro" id="IPR015590">
    <property type="entry name" value="Aldehyde_DH_dom"/>
</dbReference>
<feature type="transmembrane region" description="Helical" evidence="1">
    <location>
        <begin position="427"/>
        <end position="448"/>
    </location>
</feature>
<accession>A0A8H4T3Z5</accession>
<reference evidence="3" key="1">
    <citation type="journal article" date="2020" name="BMC Genomics">
        <title>Correction to: Identification and distribution of gene clusters required for synthesis of sphingolipid metabolism inhibitors in diverse species of the filamentous fungus Fusarium.</title>
        <authorList>
            <person name="Kim H.S."/>
            <person name="Lohmar J.M."/>
            <person name="Busman M."/>
            <person name="Brown D.W."/>
            <person name="Naumann T.A."/>
            <person name="Divon H.H."/>
            <person name="Lysoe E."/>
            <person name="Uhlig S."/>
            <person name="Proctor R.H."/>
        </authorList>
    </citation>
    <scope>NUCLEOTIDE SEQUENCE</scope>
    <source>
        <strain evidence="3">NRRL 20472</strain>
    </source>
</reference>
<dbReference type="PANTHER" id="PTHR43111:SF1">
    <property type="entry name" value="ALDEHYDE DEHYDROGENASE B-RELATED"/>
    <property type="match status" value="1"/>
</dbReference>
<keyword evidence="4" id="KW-1185">Reference proteome</keyword>
<dbReference type="SUPFAM" id="SSF53720">
    <property type="entry name" value="ALDH-like"/>
    <property type="match status" value="1"/>
</dbReference>
<evidence type="ECO:0000256" key="1">
    <source>
        <dbReference type="SAM" id="Phobius"/>
    </source>
</evidence>
<dbReference type="AlphaFoldDB" id="A0A8H4T3Z5"/>
<evidence type="ECO:0000313" key="4">
    <source>
        <dbReference type="Proteomes" id="UP000622797"/>
    </source>
</evidence>
<reference evidence="3" key="2">
    <citation type="submission" date="2020-05" db="EMBL/GenBank/DDBJ databases">
        <authorList>
            <person name="Kim H.-S."/>
            <person name="Proctor R.H."/>
            <person name="Brown D.W."/>
        </authorList>
    </citation>
    <scope>NUCLEOTIDE SEQUENCE</scope>
    <source>
        <strain evidence="3">NRRL 20472</strain>
    </source>
</reference>
<organism evidence="3 4">
    <name type="scientific">Fusarium sarcochroum</name>
    <dbReference type="NCBI Taxonomy" id="1208366"/>
    <lineage>
        <taxon>Eukaryota</taxon>
        <taxon>Fungi</taxon>
        <taxon>Dikarya</taxon>
        <taxon>Ascomycota</taxon>
        <taxon>Pezizomycotina</taxon>
        <taxon>Sordariomycetes</taxon>
        <taxon>Hypocreomycetidae</taxon>
        <taxon>Hypocreales</taxon>
        <taxon>Nectriaceae</taxon>
        <taxon>Fusarium</taxon>
        <taxon>Fusarium lateritium species complex</taxon>
    </lineage>
</organism>
<sequence>MSSQAGHAAITRLQDTVADGRLANTFYRQQQLRKIQNALIERKDTLIEALVKDSLVTRSEAFTELYSTVSAARSYFDQTSPTQSLDVEYAVARSQDAPMARQGVGIVVIKPQFHTFLFSIISPLCAALASGNAVLLVLERTLCHPSPIIPALLKESLDPGIVEIASSEPNGFGGSLYVDQLADDNLPNTLSHPQHARTVAIVDRTCDLQDAVQSVWFARTAFGGTSPYAPDIIFVNEFVKSAFLNTLVACCLENHDTYPSRSNGHPSMNGSVTGNLAKGSKCISAGAWGQIVEITQRLEDVIETANDLSSGVKLATFSFGDPKTCKFILQFVNADVGFANIVPKELLVGPAAPRGYPVELRSRYSLDMFSVPRPQYTLRTSFTSKLDELLNGKPSAVHESRILDELRAPERGPAKQATGYFELAVKVGASVVFLPILIGAGTAGLLTAKSLVRRYVS</sequence>
<comment type="caution">
    <text evidence="3">The sequence shown here is derived from an EMBL/GenBank/DDBJ whole genome shotgun (WGS) entry which is preliminary data.</text>
</comment>
<dbReference type="EMBL" id="JABEXW010000943">
    <property type="protein sequence ID" value="KAF4950875.1"/>
    <property type="molecule type" value="Genomic_DNA"/>
</dbReference>
<evidence type="ECO:0000313" key="3">
    <source>
        <dbReference type="EMBL" id="KAF4950875.1"/>
    </source>
</evidence>
<dbReference type="InterPro" id="IPR016162">
    <property type="entry name" value="Ald_DH_N"/>
</dbReference>
<dbReference type="OrthoDB" id="5596991at2759"/>
<dbReference type="InterPro" id="IPR016161">
    <property type="entry name" value="Ald_DH/histidinol_DH"/>
</dbReference>
<protein>
    <recommendedName>
        <fullName evidence="2">Aldehyde dehydrogenase domain-containing protein</fullName>
    </recommendedName>
</protein>
<keyword evidence="1" id="KW-0812">Transmembrane</keyword>
<dbReference type="Proteomes" id="UP000622797">
    <property type="component" value="Unassembled WGS sequence"/>
</dbReference>
<dbReference type="PANTHER" id="PTHR43111">
    <property type="entry name" value="ALDEHYDE DEHYDROGENASE B-RELATED"/>
    <property type="match status" value="1"/>
</dbReference>
<dbReference type="GO" id="GO:0016491">
    <property type="term" value="F:oxidoreductase activity"/>
    <property type="evidence" value="ECO:0007669"/>
    <property type="project" value="InterPro"/>
</dbReference>
<feature type="domain" description="Aldehyde dehydrogenase" evidence="2">
    <location>
        <begin position="24"/>
        <end position="141"/>
    </location>
</feature>
<dbReference type="Gene3D" id="3.40.605.10">
    <property type="entry name" value="Aldehyde Dehydrogenase, Chain A, domain 1"/>
    <property type="match status" value="1"/>
</dbReference>
<keyword evidence="1" id="KW-0472">Membrane</keyword>
<evidence type="ECO:0000259" key="2">
    <source>
        <dbReference type="Pfam" id="PF00171"/>
    </source>
</evidence>
<gene>
    <name evidence="3" type="ORF">FSARC_13075</name>
</gene>
<name>A0A8H4T3Z5_9HYPO</name>